<feature type="region of interest" description="Disordered" evidence="1">
    <location>
        <begin position="40"/>
        <end position="71"/>
    </location>
</feature>
<protein>
    <submittedName>
        <fullName evidence="2">Uncharacterized protein</fullName>
    </submittedName>
</protein>
<sequence>MEASELLAAFNVITLEISMARCEFDKNSFKLSSSVNGAMAVERRQQSATSTAHWQTPPPPSRPSTAGLLAS</sequence>
<organism evidence="2 3">
    <name type="scientific">Necator americanus</name>
    <name type="common">Human hookworm</name>
    <dbReference type="NCBI Taxonomy" id="51031"/>
    <lineage>
        <taxon>Eukaryota</taxon>
        <taxon>Metazoa</taxon>
        <taxon>Ecdysozoa</taxon>
        <taxon>Nematoda</taxon>
        <taxon>Chromadorea</taxon>
        <taxon>Rhabditida</taxon>
        <taxon>Rhabditina</taxon>
        <taxon>Rhabditomorpha</taxon>
        <taxon>Strongyloidea</taxon>
        <taxon>Ancylostomatidae</taxon>
        <taxon>Bunostominae</taxon>
        <taxon>Necator</taxon>
    </lineage>
</organism>
<name>A0ABR1EBJ4_NECAM</name>
<reference evidence="2 3" key="1">
    <citation type="submission" date="2023-08" db="EMBL/GenBank/DDBJ databases">
        <title>A Necator americanus chromosomal reference genome.</title>
        <authorList>
            <person name="Ilik V."/>
            <person name="Petrzelkova K.J."/>
            <person name="Pardy F."/>
            <person name="Fuh T."/>
            <person name="Niatou-Singa F.S."/>
            <person name="Gouil Q."/>
            <person name="Baker L."/>
            <person name="Ritchie M.E."/>
            <person name="Jex A.R."/>
            <person name="Gazzola D."/>
            <person name="Li H."/>
            <person name="Toshio Fujiwara R."/>
            <person name="Zhan B."/>
            <person name="Aroian R.V."/>
            <person name="Pafco B."/>
            <person name="Schwarz E.M."/>
        </authorList>
    </citation>
    <scope>NUCLEOTIDE SEQUENCE [LARGE SCALE GENOMIC DNA]</scope>
    <source>
        <strain evidence="2 3">Aroian</strain>
        <tissue evidence="2">Whole animal</tissue>
    </source>
</reference>
<dbReference type="Proteomes" id="UP001303046">
    <property type="component" value="Unassembled WGS sequence"/>
</dbReference>
<evidence type="ECO:0000313" key="2">
    <source>
        <dbReference type="EMBL" id="KAK6760067.1"/>
    </source>
</evidence>
<comment type="caution">
    <text evidence="2">The sequence shown here is derived from an EMBL/GenBank/DDBJ whole genome shotgun (WGS) entry which is preliminary data.</text>
</comment>
<evidence type="ECO:0000256" key="1">
    <source>
        <dbReference type="SAM" id="MobiDB-lite"/>
    </source>
</evidence>
<evidence type="ECO:0000313" key="3">
    <source>
        <dbReference type="Proteomes" id="UP001303046"/>
    </source>
</evidence>
<accession>A0ABR1EBJ4</accession>
<dbReference type="EMBL" id="JAVFWL010000006">
    <property type="protein sequence ID" value="KAK6760067.1"/>
    <property type="molecule type" value="Genomic_DNA"/>
</dbReference>
<proteinExistence type="predicted"/>
<keyword evidence="3" id="KW-1185">Reference proteome</keyword>
<gene>
    <name evidence="2" type="primary">Necator_chrX.g21707</name>
    <name evidence="2" type="ORF">RB195_021546</name>
</gene>